<name>A0ABV9Q197_9BACL</name>
<dbReference type="InterPro" id="IPR045861">
    <property type="entry name" value="CorA_cytoplasmic_dom"/>
</dbReference>
<evidence type="ECO:0000313" key="10">
    <source>
        <dbReference type="Proteomes" id="UP001596002"/>
    </source>
</evidence>
<proteinExistence type="inferred from homology"/>
<dbReference type="PANTHER" id="PTHR46494:SF1">
    <property type="entry name" value="CORA FAMILY METAL ION TRANSPORTER (EUROFUNG)"/>
    <property type="match status" value="1"/>
</dbReference>
<comment type="similarity">
    <text evidence="2">Belongs to the CorA metal ion transporter (MIT) (TC 1.A.35) family.</text>
</comment>
<reference evidence="10" key="1">
    <citation type="journal article" date="2019" name="Int. J. Syst. Evol. Microbiol.">
        <title>The Global Catalogue of Microorganisms (GCM) 10K type strain sequencing project: providing services to taxonomists for standard genome sequencing and annotation.</title>
        <authorList>
            <consortium name="The Broad Institute Genomics Platform"/>
            <consortium name="The Broad Institute Genome Sequencing Center for Infectious Disease"/>
            <person name="Wu L."/>
            <person name="Ma J."/>
        </authorList>
    </citation>
    <scope>NUCLEOTIDE SEQUENCE [LARGE SCALE GENOMIC DNA]</scope>
    <source>
        <strain evidence="10">WYCCWR 12678</strain>
    </source>
</reference>
<dbReference type="RefSeq" id="WP_380024281.1">
    <property type="nucleotide sequence ID" value="NZ_JBHSHC010000016.1"/>
</dbReference>
<feature type="transmembrane region" description="Helical" evidence="8">
    <location>
        <begin position="253"/>
        <end position="273"/>
    </location>
</feature>
<evidence type="ECO:0000256" key="5">
    <source>
        <dbReference type="ARBA" id="ARBA00022692"/>
    </source>
</evidence>
<dbReference type="Pfam" id="PF01544">
    <property type="entry name" value="CorA"/>
    <property type="match status" value="1"/>
</dbReference>
<keyword evidence="4" id="KW-1003">Cell membrane</keyword>
<gene>
    <name evidence="9" type="ORF">ACFO8Q_03290</name>
</gene>
<comment type="subcellular location">
    <subcellularLocation>
        <location evidence="1">Cell membrane</location>
        <topology evidence="1">Multi-pass membrane protein</topology>
    </subcellularLocation>
</comment>
<dbReference type="Gene3D" id="1.20.58.340">
    <property type="entry name" value="Magnesium transport protein CorA, transmembrane region"/>
    <property type="match status" value="2"/>
</dbReference>
<evidence type="ECO:0000256" key="8">
    <source>
        <dbReference type="SAM" id="Phobius"/>
    </source>
</evidence>
<dbReference type="InterPro" id="IPR002523">
    <property type="entry name" value="MgTranspt_CorA/ZnTranspt_ZntB"/>
</dbReference>
<accession>A0ABV9Q197</accession>
<keyword evidence="5 8" id="KW-0812">Transmembrane</keyword>
<dbReference type="Gene3D" id="3.30.460.20">
    <property type="entry name" value="CorA soluble domain-like"/>
    <property type="match status" value="1"/>
</dbReference>
<dbReference type="CDD" id="cd12822">
    <property type="entry name" value="TmCorA-like"/>
    <property type="match status" value="1"/>
</dbReference>
<evidence type="ECO:0000256" key="4">
    <source>
        <dbReference type="ARBA" id="ARBA00022475"/>
    </source>
</evidence>
<dbReference type="PANTHER" id="PTHR46494">
    <property type="entry name" value="CORA FAMILY METAL ION TRANSPORTER (EUROFUNG)"/>
    <property type="match status" value="1"/>
</dbReference>
<comment type="caution">
    <text evidence="9">The sequence shown here is derived from an EMBL/GenBank/DDBJ whole genome shotgun (WGS) entry which is preliminary data.</text>
</comment>
<dbReference type="SUPFAM" id="SSF143865">
    <property type="entry name" value="CorA soluble domain-like"/>
    <property type="match status" value="1"/>
</dbReference>
<evidence type="ECO:0000256" key="3">
    <source>
        <dbReference type="ARBA" id="ARBA00022448"/>
    </source>
</evidence>
<evidence type="ECO:0000256" key="7">
    <source>
        <dbReference type="ARBA" id="ARBA00023136"/>
    </source>
</evidence>
<keyword evidence="7 8" id="KW-0472">Membrane</keyword>
<protein>
    <submittedName>
        <fullName evidence="9">Magnesium transporter CorA family protein</fullName>
    </submittedName>
</protein>
<dbReference type="EMBL" id="JBHSHC010000016">
    <property type="protein sequence ID" value="MFC4766422.1"/>
    <property type="molecule type" value="Genomic_DNA"/>
</dbReference>
<keyword evidence="10" id="KW-1185">Reference proteome</keyword>
<dbReference type="SUPFAM" id="SSF144083">
    <property type="entry name" value="Magnesium transport protein CorA, transmembrane region"/>
    <property type="match status" value="1"/>
</dbReference>
<keyword evidence="6 8" id="KW-1133">Transmembrane helix</keyword>
<evidence type="ECO:0000313" key="9">
    <source>
        <dbReference type="EMBL" id="MFC4766422.1"/>
    </source>
</evidence>
<dbReference type="Proteomes" id="UP001596002">
    <property type="component" value="Unassembled WGS sequence"/>
</dbReference>
<keyword evidence="3" id="KW-0813">Transport</keyword>
<evidence type="ECO:0000256" key="2">
    <source>
        <dbReference type="ARBA" id="ARBA00009765"/>
    </source>
</evidence>
<evidence type="ECO:0000256" key="6">
    <source>
        <dbReference type="ARBA" id="ARBA00022989"/>
    </source>
</evidence>
<evidence type="ECO:0000256" key="1">
    <source>
        <dbReference type="ARBA" id="ARBA00004651"/>
    </source>
</evidence>
<organism evidence="9 10">
    <name type="scientific">Effusibacillus consociatus</name>
    <dbReference type="NCBI Taxonomy" id="1117041"/>
    <lineage>
        <taxon>Bacteria</taxon>
        <taxon>Bacillati</taxon>
        <taxon>Bacillota</taxon>
        <taxon>Bacilli</taxon>
        <taxon>Bacillales</taxon>
        <taxon>Alicyclobacillaceae</taxon>
        <taxon>Effusibacillus</taxon>
    </lineage>
</organism>
<feature type="transmembrane region" description="Helical" evidence="8">
    <location>
        <begin position="285"/>
        <end position="305"/>
    </location>
</feature>
<dbReference type="InterPro" id="IPR045863">
    <property type="entry name" value="CorA_TM1_TM2"/>
</dbReference>
<sequence length="311" mass="37197">MLIYDSLSQKIRTVDSWVPLGENETAWIHVTGEQPKTLLPFLKNWVHPHPLVIENFSERNYRPKIHLFKDHAFMTFLGIRNLYDLVEFSILVGKNFVITALREPLPFIENVRRNFQDQPENMRHTGHILYHLLDELGENHLYSVDRIVEEIQKVEREVFDNPFSNDIGHQIFEWRNQIHELRRCVEEELEVIRRLRSSELPYVDEESGFYFQDLEDDFNRVLNAFDAFKEQMRGVIDLQTSLKADHMNSIMKTLTLVSVVFIPITFLAGIYGMNFEYMPELKWRYGYLGLWLIVLTIALSIITYFRKRRWW</sequence>